<feature type="domain" description="Insulin-like" evidence="4">
    <location>
        <begin position="53"/>
        <end position="131"/>
    </location>
</feature>
<dbReference type="GO" id="GO:0005179">
    <property type="term" value="F:hormone activity"/>
    <property type="evidence" value="ECO:0007669"/>
    <property type="project" value="InterPro"/>
</dbReference>
<comment type="caution">
    <text evidence="5">The sequence shown here is derived from an EMBL/GenBank/DDBJ whole genome shotgun (WGS) entry which is preliminary data.</text>
</comment>
<evidence type="ECO:0000313" key="6">
    <source>
        <dbReference type="Proteomes" id="UP001152888"/>
    </source>
</evidence>
<reference evidence="5" key="1">
    <citation type="submission" date="2022-03" db="EMBL/GenBank/DDBJ databases">
        <authorList>
            <person name="Sayadi A."/>
        </authorList>
    </citation>
    <scope>NUCLEOTIDE SEQUENCE</scope>
</reference>
<dbReference type="Pfam" id="PF00049">
    <property type="entry name" value="Insulin"/>
    <property type="match status" value="1"/>
</dbReference>
<keyword evidence="1" id="KW-0165">Cleavage on pair of basic residues</keyword>
<dbReference type="OrthoDB" id="43460at2759"/>
<keyword evidence="2 3" id="KW-0732">Signal</keyword>
<sequence length="141" mass="16807">MWLPLSTLAALCVLVHISEAALQSDLDDLDLVFQERTHSDWKDAWHNERFSRCRETLVKHLFWACEKDIYRLTRRSQPKRTDIDVTFPWQTPQRAHTFLRLRRTLQRRSSSITNECCKSSGCTWEEYAEYCPKNQRITAFV</sequence>
<evidence type="ECO:0000256" key="1">
    <source>
        <dbReference type="ARBA" id="ARBA00022685"/>
    </source>
</evidence>
<keyword evidence="6" id="KW-1185">Reference proteome</keyword>
<feature type="chain" id="PRO_5040126942" description="Insulin-like domain-containing protein" evidence="3">
    <location>
        <begin position="21"/>
        <end position="141"/>
    </location>
</feature>
<dbReference type="GO" id="GO:0005576">
    <property type="term" value="C:extracellular region"/>
    <property type="evidence" value="ECO:0007669"/>
    <property type="project" value="InterPro"/>
</dbReference>
<organism evidence="5 6">
    <name type="scientific">Acanthoscelides obtectus</name>
    <name type="common">Bean weevil</name>
    <name type="synonym">Bruchus obtectus</name>
    <dbReference type="NCBI Taxonomy" id="200917"/>
    <lineage>
        <taxon>Eukaryota</taxon>
        <taxon>Metazoa</taxon>
        <taxon>Ecdysozoa</taxon>
        <taxon>Arthropoda</taxon>
        <taxon>Hexapoda</taxon>
        <taxon>Insecta</taxon>
        <taxon>Pterygota</taxon>
        <taxon>Neoptera</taxon>
        <taxon>Endopterygota</taxon>
        <taxon>Coleoptera</taxon>
        <taxon>Polyphaga</taxon>
        <taxon>Cucujiformia</taxon>
        <taxon>Chrysomeloidea</taxon>
        <taxon>Chrysomelidae</taxon>
        <taxon>Bruchinae</taxon>
        <taxon>Bruchini</taxon>
        <taxon>Acanthoscelides</taxon>
    </lineage>
</organism>
<dbReference type="AlphaFoldDB" id="A0A9P0KD62"/>
<dbReference type="InterPro" id="IPR016179">
    <property type="entry name" value="Insulin-like"/>
</dbReference>
<gene>
    <name evidence="5" type="ORF">ACAOBT_LOCUS9383</name>
</gene>
<dbReference type="InterPro" id="IPR036438">
    <property type="entry name" value="Insulin-like_sf"/>
</dbReference>
<dbReference type="SUPFAM" id="SSF56994">
    <property type="entry name" value="Insulin-like"/>
    <property type="match status" value="1"/>
</dbReference>
<evidence type="ECO:0000256" key="3">
    <source>
        <dbReference type="SAM" id="SignalP"/>
    </source>
</evidence>
<dbReference type="Proteomes" id="UP001152888">
    <property type="component" value="Unassembled WGS sequence"/>
</dbReference>
<evidence type="ECO:0000259" key="4">
    <source>
        <dbReference type="Pfam" id="PF00049"/>
    </source>
</evidence>
<dbReference type="EMBL" id="CAKOFQ010006784">
    <property type="protein sequence ID" value="CAH1971342.1"/>
    <property type="molecule type" value="Genomic_DNA"/>
</dbReference>
<name>A0A9P0KD62_ACAOB</name>
<evidence type="ECO:0000313" key="5">
    <source>
        <dbReference type="EMBL" id="CAH1971342.1"/>
    </source>
</evidence>
<protein>
    <recommendedName>
        <fullName evidence="4">Insulin-like domain-containing protein</fullName>
    </recommendedName>
</protein>
<accession>A0A9P0KD62</accession>
<feature type="signal peptide" evidence="3">
    <location>
        <begin position="1"/>
        <end position="20"/>
    </location>
</feature>
<evidence type="ECO:0000256" key="2">
    <source>
        <dbReference type="ARBA" id="ARBA00022729"/>
    </source>
</evidence>
<dbReference type="Gene3D" id="1.10.100.10">
    <property type="entry name" value="Insulin-like"/>
    <property type="match status" value="1"/>
</dbReference>
<proteinExistence type="predicted"/>